<dbReference type="RefSeq" id="WP_008517132.1">
    <property type="nucleotide sequence ID" value="NZ_ACJM01000010.1"/>
</dbReference>
<organism evidence="1 2">
    <name type="scientific">Dethiobacter alkaliphilus AHT 1</name>
    <dbReference type="NCBI Taxonomy" id="555088"/>
    <lineage>
        <taxon>Bacteria</taxon>
        <taxon>Bacillati</taxon>
        <taxon>Bacillota</taxon>
        <taxon>Dethiobacteria</taxon>
        <taxon>Dethiobacterales</taxon>
        <taxon>Dethiobacteraceae</taxon>
        <taxon>Dethiobacter</taxon>
    </lineage>
</organism>
<dbReference type="AlphaFoldDB" id="C0GHS1"/>
<name>C0GHS1_DETAL</name>
<dbReference type="STRING" id="555088.DealDRAFT_2030"/>
<protein>
    <recommendedName>
        <fullName evidence="3">ATP-grasp domain-containing protein</fullName>
    </recommendedName>
</protein>
<proteinExistence type="predicted"/>
<gene>
    <name evidence="1" type="ORF">DealDRAFT_2030</name>
</gene>
<evidence type="ECO:0008006" key="3">
    <source>
        <dbReference type="Google" id="ProtNLM"/>
    </source>
</evidence>
<reference evidence="1 2" key="1">
    <citation type="submission" date="2009-02" db="EMBL/GenBank/DDBJ databases">
        <title>Sequencing of the draft genome and assembly of Dethiobacter alkaliphilus AHT 1.</title>
        <authorList>
            <consortium name="US DOE Joint Genome Institute (JGI-PGF)"/>
            <person name="Lucas S."/>
            <person name="Copeland A."/>
            <person name="Lapidus A."/>
            <person name="Glavina del Rio T."/>
            <person name="Dalin E."/>
            <person name="Tice H."/>
            <person name="Bruce D."/>
            <person name="Goodwin L."/>
            <person name="Pitluck S."/>
            <person name="Larimer F."/>
            <person name="Land M.L."/>
            <person name="Hauser L."/>
            <person name="Muyzer G."/>
        </authorList>
    </citation>
    <scope>NUCLEOTIDE SEQUENCE [LARGE SCALE GENOMIC DNA]</scope>
    <source>
        <strain evidence="1 2">AHT 1</strain>
    </source>
</reference>
<dbReference type="EMBL" id="ACJM01000010">
    <property type="protein sequence ID" value="EEG76995.1"/>
    <property type="molecule type" value="Genomic_DNA"/>
</dbReference>
<keyword evidence="2" id="KW-1185">Reference proteome</keyword>
<sequence length="346" mass="38616">MQNVCIAVHDSMLAAALAVPSQLQPLSPQDTLQAQHERYQAGNKNLYPAWYLFGCKEKNVEGLVSAYTRQGAKVFLCPESKLSVLLDMDIVDTQFCSVSDDLYNKLASRNIKVIGFLPETFSSKAALAQLLAQNGGETFLPIQKSYHRDSQPLLPQSSGTAWIVKTPYGSAGKNSTGEPYTVWDDTLLRQKLPSLVQDLKHHQQIICSEFITTCDPYAADADHVVHKLHFLGKEPHAGVEPYGTTCQRFIHRCNWQLLQARKIMPLPDFIGEPEITVGNIESVDSLSHFIKTLDFHRGRIMLSVDFMIPTDGKPRYLESNKLAATFAERFDPGLPPIIDTYGNLPL</sequence>
<dbReference type="Proteomes" id="UP000006443">
    <property type="component" value="Unassembled WGS sequence"/>
</dbReference>
<comment type="caution">
    <text evidence="1">The sequence shown here is derived from an EMBL/GenBank/DDBJ whole genome shotgun (WGS) entry which is preliminary data.</text>
</comment>
<evidence type="ECO:0000313" key="1">
    <source>
        <dbReference type="EMBL" id="EEG76995.1"/>
    </source>
</evidence>
<accession>C0GHS1</accession>
<evidence type="ECO:0000313" key="2">
    <source>
        <dbReference type="Proteomes" id="UP000006443"/>
    </source>
</evidence>